<name>A0ABY7PVZ4_9ACTN</name>
<dbReference type="EMBL" id="CP115450">
    <property type="protein sequence ID" value="WBP84612.1"/>
    <property type="molecule type" value="Genomic_DNA"/>
</dbReference>
<reference evidence="2" key="1">
    <citation type="submission" date="2022-12" db="EMBL/GenBank/DDBJ databases">
        <authorList>
            <person name="Mo P."/>
        </authorList>
    </citation>
    <scope>NUCLEOTIDE SEQUENCE [LARGE SCALE GENOMIC DNA]</scope>
    <source>
        <strain evidence="2">HUAS 3-15</strain>
    </source>
</reference>
<dbReference type="Proteomes" id="UP001212821">
    <property type="component" value="Chromosome"/>
</dbReference>
<sequence>MVNEPFYTDGVKPVQTPSVTSYPSTDNAYRVYARAASEFSARDVLQYPDYRTDLASAMTNRQVLAMAKDFLLYVKSVKNRGTAHRV</sequence>
<keyword evidence="2" id="KW-1185">Reference proteome</keyword>
<accession>A0ABY7PVZ4</accession>
<evidence type="ECO:0000313" key="2">
    <source>
        <dbReference type="Proteomes" id="UP001212821"/>
    </source>
</evidence>
<gene>
    <name evidence="1" type="ORF">O1G21_01245</name>
</gene>
<dbReference type="RefSeq" id="WP_270139960.1">
    <property type="nucleotide sequence ID" value="NZ_CP115450.1"/>
</dbReference>
<protein>
    <submittedName>
        <fullName evidence="1">Uncharacterized protein</fullName>
    </submittedName>
</protein>
<proteinExistence type="predicted"/>
<evidence type="ECO:0000313" key="1">
    <source>
        <dbReference type="EMBL" id="WBP84612.1"/>
    </source>
</evidence>
<organism evidence="1 2">
    <name type="scientific">Kitasatospora cathayae</name>
    <dbReference type="NCBI Taxonomy" id="3004092"/>
    <lineage>
        <taxon>Bacteria</taxon>
        <taxon>Bacillati</taxon>
        <taxon>Actinomycetota</taxon>
        <taxon>Actinomycetes</taxon>
        <taxon>Kitasatosporales</taxon>
        <taxon>Streptomycetaceae</taxon>
        <taxon>Kitasatospora</taxon>
    </lineage>
</organism>